<gene>
    <name evidence="1" type="ORF">CLUMA_CG002451</name>
</gene>
<protein>
    <submittedName>
        <fullName evidence="1">CLUMA_CG002451, isoform A</fullName>
    </submittedName>
</protein>
<accession>A0A1J1HMQ7</accession>
<dbReference type="AlphaFoldDB" id="A0A1J1HMQ7"/>
<dbReference type="EMBL" id="CVRI01000009">
    <property type="protein sequence ID" value="CRK88676.1"/>
    <property type="molecule type" value="Genomic_DNA"/>
</dbReference>
<evidence type="ECO:0000313" key="1">
    <source>
        <dbReference type="EMBL" id="CRK88676.1"/>
    </source>
</evidence>
<sequence length="77" mass="8508">MEENLLNSGNFSSSCSNNCGKFSTKQHNHTPSLLTSSCGVMIEILNDKVAEGKSLHNLIWLLIKQSMMFGSVESRCE</sequence>
<organism evidence="1 2">
    <name type="scientific">Clunio marinus</name>
    <dbReference type="NCBI Taxonomy" id="568069"/>
    <lineage>
        <taxon>Eukaryota</taxon>
        <taxon>Metazoa</taxon>
        <taxon>Ecdysozoa</taxon>
        <taxon>Arthropoda</taxon>
        <taxon>Hexapoda</taxon>
        <taxon>Insecta</taxon>
        <taxon>Pterygota</taxon>
        <taxon>Neoptera</taxon>
        <taxon>Endopterygota</taxon>
        <taxon>Diptera</taxon>
        <taxon>Nematocera</taxon>
        <taxon>Chironomoidea</taxon>
        <taxon>Chironomidae</taxon>
        <taxon>Clunio</taxon>
    </lineage>
</organism>
<proteinExistence type="predicted"/>
<evidence type="ECO:0000313" key="2">
    <source>
        <dbReference type="Proteomes" id="UP000183832"/>
    </source>
</evidence>
<reference evidence="1 2" key="1">
    <citation type="submission" date="2015-04" db="EMBL/GenBank/DDBJ databases">
        <authorList>
            <person name="Syromyatnikov M.Y."/>
            <person name="Popov V.N."/>
        </authorList>
    </citation>
    <scope>NUCLEOTIDE SEQUENCE [LARGE SCALE GENOMIC DNA]</scope>
</reference>
<name>A0A1J1HMQ7_9DIPT</name>
<keyword evidence="2" id="KW-1185">Reference proteome</keyword>
<dbReference type="Proteomes" id="UP000183832">
    <property type="component" value="Unassembled WGS sequence"/>
</dbReference>